<reference evidence="2" key="1">
    <citation type="submission" date="2016-10" db="EMBL/GenBank/DDBJ databases">
        <authorList>
            <person name="Varghese N."/>
            <person name="Submissions S."/>
        </authorList>
    </citation>
    <scope>NUCLEOTIDE SEQUENCE [LARGE SCALE GENOMIC DNA]</scope>
    <source>
        <strain evidence="2">DSM 27981</strain>
    </source>
</reference>
<dbReference type="STRING" id="1177982.SAMN04489711_11466"/>
<dbReference type="InterPro" id="IPR005564">
    <property type="entry name" value="Major_capsid_GpE"/>
</dbReference>
<protein>
    <submittedName>
        <fullName evidence="1">Phage major capsid protein E</fullName>
    </submittedName>
</protein>
<dbReference type="AlphaFoldDB" id="A0A1I2GB79"/>
<organism evidence="1 2">
    <name type="scientific">Paracidovorax wautersii</name>
    <dbReference type="NCBI Taxonomy" id="1177982"/>
    <lineage>
        <taxon>Bacteria</taxon>
        <taxon>Pseudomonadati</taxon>
        <taxon>Pseudomonadota</taxon>
        <taxon>Betaproteobacteria</taxon>
        <taxon>Burkholderiales</taxon>
        <taxon>Comamonadaceae</taxon>
        <taxon>Paracidovorax</taxon>
    </lineage>
</organism>
<dbReference type="Proteomes" id="UP000199119">
    <property type="component" value="Unassembled WGS sequence"/>
</dbReference>
<evidence type="ECO:0000313" key="2">
    <source>
        <dbReference type="Proteomes" id="UP000199119"/>
    </source>
</evidence>
<dbReference type="EMBL" id="FONX01000014">
    <property type="protein sequence ID" value="SFF14845.1"/>
    <property type="molecule type" value="Genomic_DNA"/>
</dbReference>
<dbReference type="HAMAP" id="MF_04133">
    <property type="entry name" value="CAPSID_LAMBDA"/>
    <property type="match status" value="1"/>
</dbReference>
<dbReference type="RefSeq" id="WP_092940769.1">
    <property type="nucleotide sequence ID" value="NZ_FONX01000014.1"/>
</dbReference>
<gene>
    <name evidence="1" type="ORF">SAMN04489711_11466</name>
</gene>
<proteinExistence type="inferred from homology"/>
<accession>A0A1I2GB79</accession>
<sequence length="338" mass="37605">MPATDIMFDIATLQGVVRALPQPKLGFAAKYFTRVVESADAEIHFDVEGTDLRMAPFVSPLVPGKIVEGTGFATKTFRPAYIKDKTPFTAARALTRRLGEQIGGEFDPEQRLALDVATELSAKLLRLERRLEWMAVQALYNGRVTVQGEQYPTTVVDFGRATGNTVVRTTGNKWGDSGVSPIEDLHQWSGMAETPISDWYMTRDAYTVFRKDPDTWKRLELMRGSSTLDTDAVLSRDLVLMGMIDGFRIWVIPAINVTNEDGSTSPLVPDGTVIGVADAYFEGVRHFGAIQDVNNLKPGSYFVKSWVEEDPSVRYLMLQSAPLLVPYRPNSTFRATVR</sequence>
<name>A0A1I2GB79_9BURK</name>
<keyword evidence="2" id="KW-1185">Reference proteome</keyword>
<dbReference type="Gene3D" id="3.30.1930.10">
    <property type="entry name" value="capsid protein of prophage domain"/>
    <property type="match status" value="1"/>
</dbReference>
<evidence type="ECO:0000313" key="1">
    <source>
        <dbReference type="EMBL" id="SFF14845.1"/>
    </source>
</evidence>
<dbReference type="Gene3D" id="3.15.30.10">
    <property type="entry name" value="putative capsid protein of prophage domain like"/>
    <property type="match status" value="1"/>
</dbReference>
<dbReference type="Pfam" id="PF03864">
    <property type="entry name" value="Phage_cap_E"/>
    <property type="match status" value="1"/>
</dbReference>
<dbReference type="OrthoDB" id="5449178at2"/>